<organism evidence="3 4">
    <name type="scientific">Wolfiporia cocos (strain MD-104)</name>
    <name type="common">Brown rot fungus</name>
    <dbReference type="NCBI Taxonomy" id="742152"/>
    <lineage>
        <taxon>Eukaryota</taxon>
        <taxon>Fungi</taxon>
        <taxon>Dikarya</taxon>
        <taxon>Basidiomycota</taxon>
        <taxon>Agaricomycotina</taxon>
        <taxon>Agaricomycetes</taxon>
        <taxon>Polyporales</taxon>
        <taxon>Phaeolaceae</taxon>
        <taxon>Wolfiporia</taxon>
    </lineage>
</organism>
<dbReference type="EMBL" id="KB467931">
    <property type="protein sequence ID" value="PCH37386.1"/>
    <property type="molecule type" value="Genomic_DNA"/>
</dbReference>
<dbReference type="GO" id="GO:0005524">
    <property type="term" value="F:ATP binding"/>
    <property type="evidence" value="ECO:0007669"/>
    <property type="project" value="InterPro"/>
</dbReference>
<proteinExistence type="predicted"/>
<dbReference type="Gene3D" id="1.10.510.10">
    <property type="entry name" value="Transferase(Phosphotransferase) domain 1"/>
    <property type="match status" value="1"/>
</dbReference>
<dbReference type="GO" id="GO:0004674">
    <property type="term" value="F:protein serine/threonine kinase activity"/>
    <property type="evidence" value="ECO:0007669"/>
    <property type="project" value="TreeGrafter"/>
</dbReference>
<dbReference type="GO" id="GO:0044773">
    <property type="term" value="P:mitotic DNA damage checkpoint signaling"/>
    <property type="evidence" value="ECO:0007669"/>
    <property type="project" value="TreeGrafter"/>
</dbReference>
<feature type="region of interest" description="Disordered" evidence="1">
    <location>
        <begin position="471"/>
        <end position="495"/>
    </location>
</feature>
<dbReference type="SMART" id="SM00220">
    <property type="entry name" value="S_TKc"/>
    <property type="match status" value="1"/>
</dbReference>
<dbReference type="PROSITE" id="PS50011">
    <property type="entry name" value="PROTEIN_KINASE_DOM"/>
    <property type="match status" value="1"/>
</dbReference>
<accession>A0A2H3J5A6</accession>
<evidence type="ECO:0000259" key="2">
    <source>
        <dbReference type="PROSITE" id="PS50011"/>
    </source>
</evidence>
<feature type="domain" description="Protein kinase" evidence="2">
    <location>
        <begin position="508"/>
        <end position="769"/>
    </location>
</feature>
<reference evidence="3 4" key="1">
    <citation type="journal article" date="2012" name="Science">
        <title>The Paleozoic origin of enzymatic lignin decomposition reconstructed from 31 fungal genomes.</title>
        <authorList>
            <person name="Floudas D."/>
            <person name="Binder M."/>
            <person name="Riley R."/>
            <person name="Barry K."/>
            <person name="Blanchette R.A."/>
            <person name="Henrissat B."/>
            <person name="Martinez A.T."/>
            <person name="Otillar R."/>
            <person name="Spatafora J.W."/>
            <person name="Yadav J.S."/>
            <person name="Aerts A."/>
            <person name="Benoit I."/>
            <person name="Boyd A."/>
            <person name="Carlson A."/>
            <person name="Copeland A."/>
            <person name="Coutinho P.M."/>
            <person name="de Vries R.P."/>
            <person name="Ferreira P."/>
            <person name="Findley K."/>
            <person name="Foster B."/>
            <person name="Gaskell J."/>
            <person name="Glotzer D."/>
            <person name="Gorecki P."/>
            <person name="Heitman J."/>
            <person name="Hesse C."/>
            <person name="Hori C."/>
            <person name="Igarashi K."/>
            <person name="Jurgens J.A."/>
            <person name="Kallen N."/>
            <person name="Kersten P."/>
            <person name="Kohler A."/>
            <person name="Kuees U."/>
            <person name="Kumar T.K.A."/>
            <person name="Kuo A."/>
            <person name="LaButti K."/>
            <person name="Larrondo L.F."/>
            <person name="Lindquist E."/>
            <person name="Ling A."/>
            <person name="Lombard V."/>
            <person name="Lucas S."/>
            <person name="Lundell T."/>
            <person name="Martin R."/>
            <person name="McLaughlin D.J."/>
            <person name="Morgenstern I."/>
            <person name="Morin E."/>
            <person name="Murat C."/>
            <person name="Nagy L.G."/>
            <person name="Nolan M."/>
            <person name="Ohm R.A."/>
            <person name="Patyshakuliyeva A."/>
            <person name="Rokas A."/>
            <person name="Ruiz-Duenas F.J."/>
            <person name="Sabat G."/>
            <person name="Salamov A."/>
            <person name="Samejima M."/>
            <person name="Schmutz J."/>
            <person name="Slot J.C."/>
            <person name="St John F."/>
            <person name="Stenlid J."/>
            <person name="Sun H."/>
            <person name="Sun S."/>
            <person name="Syed K."/>
            <person name="Tsang A."/>
            <person name="Wiebenga A."/>
            <person name="Young D."/>
            <person name="Pisabarro A."/>
            <person name="Eastwood D.C."/>
            <person name="Martin F."/>
            <person name="Cullen D."/>
            <person name="Grigoriev I.V."/>
            <person name="Hibbett D.S."/>
        </authorList>
    </citation>
    <scope>NUCLEOTIDE SEQUENCE [LARGE SCALE GENOMIC DNA]</scope>
    <source>
        <strain evidence="3 4">MD-104</strain>
    </source>
</reference>
<dbReference type="CDD" id="cd00180">
    <property type="entry name" value="PKc"/>
    <property type="match status" value="1"/>
</dbReference>
<protein>
    <recommendedName>
        <fullName evidence="2">Protein kinase domain-containing protein</fullName>
    </recommendedName>
</protein>
<dbReference type="AlphaFoldDB" id="A0A2H3J5A6"/>
<gene>
    <name evidence="3" type="ORF">WOLCODRAFT_167453</name>
</gene>
<dbReference type="PANTHER" id="PTHR44167">
    <property type="entry name" value="OVARIAN-SPECIFIC SERINE/THREONINE-PROTEIN KINASE LOK-RELATED"/>
    <property type="match status" value="1"/>
</dbReference>
<sequence>MSGILEIWYLLHDGQSVPNYVNVPVGAKVADLRDAIGDKLHSQRIEVKSQSLTLWKPIKELPNGDEAKDVLAEWIYDANGRFDDTVATWLKKPQERVNSFINRTNDTLVQVIVQVGQQERYPSASPELRKIRNIIGSEQKLLFYVNKFNEFKEGDLNIEENQISFARGTGISIPLSRPLGDLPEFLKQVLDSLGKRRRLSEELKSKAQYTILVDQLREDVLSDLFETVSEGGEVTEQELSAYCGAIQSARRVPFVNQRSSHYKDGHFTVNLIDPIFGDASHEEDSVSYDKGVTTQPQMLVREITSNSQWRTYKPMSDFCVYTKNYVPILIGETISRPDQTDRVRMLLQAAVYVRVGNALRKKDPAEGTVPRDNSSEASIVLVCLYLNSNFEAERYLVYQPDAGSEKVEILCERKFTLSNKEEAVWFMFELFNYHERVLPHIISRFDVARKGTLKELAKHVRDLKLYSFSRRGSKGRSESQNPSKKTTGRDDNSGLSTIAENDQLLMSHNLYTDVNSSLYHRSHVALARKADSGDEFVVKAIKKGSQEFTILHFLNSPELRSQPQNHTIPVVDIIDVASNNTCIVVMPKLVQYCPELITETAPSVLCDYLYQLVEGVAFLHSHHISHLDLKTANIVVDTNAQKLYIIDYDCAMRLHDPEEQISEFVGTEDWTAPEVGKGDYSPIRADRWAVGELILHAFMYCEQLGELGHLSEIAIRLQDTDPTQRPALKDLLAVRRADEHPDALYPEDSMFSLRPTTPFPQQPTTVMVA</sequence>
<dbReference type="OrthoDB" id="5987198at2759"/>
<dbReference type="InterPro" id="IPR008271">
    <property type="entry name" value="Ser/Thr_kinase_AS"/>
</dbReference>
<dbReference type="GO" id="GO:0005634">
    <property type="term" value="C:nucleus"/>
    <property type="evidence" value="ECO:0007669"/>
    <property type="project" value="TreeGrafter"/>
</dbReference>
<dbReference type="Proteomes" id="UP000218811">
    <property type="component" value="Unassembled WGS sequence"/>
</dbReference>
<dbReference type="Pfam" id="PF00069">
    <property type="entry name" value="Pkinase"/>
    <property type="match status" value="1"/>
</dbReference>
<keyword evidence="4" id="KW-1185">Reference proteome</keyword>
<dbReference type="InterPro" id="IPR011009">
    <property type="entry name" value="Kinase-like_dom_sf"/>
</dbReference>
<dbReference type="PANTHER" id="PTHR44167:SF24">
    <property type="entry name" value="SERINE_THREONINE-PROTEIN KINASE CHK2"/>
    <property type="match status" value="1"/>
</dbReference>
<feature type="region of interest" description="Disordered" evidence="1">
    <location>
        <begin position="745"/>
        <end position="769"/>
    </location>
</feature>
<dbReference type="SUPFAM" id="SSF56112">
    <property type="entry name" value="Protein kinase-like (PK-like)"/>
    <property type="match status" value="1"/>
</dbReference>
<dbReference type="PROSITE" id="PS00108">
    <property type="entry name" value="PROTEIN_KINASE_ST"/>
    <property type="match status" value="1"/>
</dbReference>
<dbReference type="STRING" id="742152.A0A2H3J5A6"/>
<evidence type="ECO:0000256" key="1">
    <source>
        <dbReference type="SAM" id="MobiDB-lite"/>
    </source>
</evidence>
<dbReference type="InterPro" id="IPR000719">
    <property type="entry name" value="Prot_kinase_dom"/>
</dbReference>
<evidence type="ECO:0000313" key="3">
    <source>
        <dbReference type="EMBL" id="PCH37386.1"/>
    </source>
</evidence>
<name>A0A2H3J5A6_WOLCO</name>
<evidence type="ECO:0000313" key="4">
    <source>
        <dbReference type="Proteomes" id="UP000218811"/>
    </source>
</evidence>